<feature type="compositionally biased region" description="Low complexity" evidence="1">
    <location>
        <begin position="169"/>
        <end position="182"/>
    </location>
</feature>
<name>A0A1Y2BNP6_9FUNG</name>
<sequence length="182" mass="19989">MAARCYRRVLVQQRLGLPIPSQATLALLPDNVVNASFLAALHATRPIHNNPSAANVYSLYQRRRHPNAAGVRINLVPVLERDIAVRVVDFAMIQLRKLLKMCDDPAYPGEAYCFIKGMLQYGLRDKNLLRDEDEFFLPDDEWDEIRVLITESYKSSGSGVVSSGGGSASGNSSGTSGVIVVI</sequence>
<gene>
    <name evidence="2" type="ORF">BCR33DRAFT_722300</name>
</gene>
<accession>A0A1Y2BNP6</accession>
<reference evidence="2 3" key="1">
    <citation type="submission" date="2016-07" db="EMBL/GenBank/DDBJ databases">
        <title>Pervasive Adenine N6-methylation of Active Genes in Fungi.</title>
        <authorList>
            <consortium name="DOE Joint Genome Institute"/>
            <person name="Mondo S.J."/>
            <person name="Dannebaum R.O."/>
            <person name="Kuo R.C."/>
            <person name="Labutti K."/>
            <person name="Haridas S."/>
            <person name="Kuo A."/>
            <person name="Salamov A."/>
            <person name="Ahrendt S.R."/>
            <person name="Lipzen A."/>
            <person name="Sullivan W."/>
            <person name="Andreopoulos W.B."/>
            <person name="Clum A."/>
            <person name="Lindquist E."/>
            <person name="Daum C."/>
            <person name="Ramamoorthy G.K."/>
            <person name="Gryganskyi A."/>
            <person name="Culley D."/>
            <person name="Magnuson J.K."/>
            <person name="James T.Y."/>
            <person name="O'Malley M.A."/>
            <person name="Stajich J.E."/>
            <person name="Spatafora J.W."/>
            <person name="Visel A."/>
            <person name="Grigoriev I.V."/>
        </authorList>
    </citation>
    <scope>NUCLEOTIDE SEQUENCE [LARGE SCALE GENOMIC DNA]</scope>
    <source>
        <strain evidence="2 3">JEL800</strain>
    </source>
</reference>
<dbReference type="EMBL" id="MCGO01000057">
    <property type="protein sequence ID" value="ORY36197.1"/>
    <property type="molecule type" value="Genomic_DNA"/>
</dbReference>
<evidence type="ECO:0000256" key="1">
    <source>
        <dbReference type="SAM" id="MobiDB-lite"/>
    </source>
</evidence>
<proteinExistence type="predicted"/>
<dbReference type="AlphaFoldDB" id="A0A1Y2BNP6"/>
<dbReference type="Proteomes" id="UP000193642">
    <property type="component" value="Unassembled WGS sequence"/>
</dbReference>
<protein>
    <submittedName>
        <fullName evidence="2">Uncharacterized protein</fullName>
    </submittedName>
</protein>
<evidence type="ECO:0000313" key="2">
    <source>
        <dbReference type="EMBL" id="ORY36197.1"/>
    </source>
</evidence>
<comment type="caution">
    <text evidence="2">The sequence shown here is derived from an EMBL/GenBank/DDBJ whole genome shotgun (WGS) entry which is preliminary data.</text>
</comment>
<feature type="region of interest" description="Disordered" evidence="1">
    <location>
        <begin position="156"/>
        <end position="182"/>
    </location>
</feature>
<organism evidence="2 3">
    <name type="scientific">Rhizoclosmatium globosum</name>
    <dbReference type="NCBI Taxonomy" id="329046"/>
    <lineage>
        <taxon>Eukaryota</taxon>
        <taxon>Fungi</taxon>
        <taxon>Fungi incertae sedis</taxon>
        <taxon>Chytridiomycota</taxon>
        <taxon>Chytridiomycota incertae sedis</taxon>
        <taxon>Chytridiomycetes</taxon>
        <taxon>Chytridiales</taxon>
        <taxon>Chytriomycetaceae</taxon>
        <taxon>Rhizoclosmatium</taxon>
    </lineage>
</organism>
<dbReference type="OrthoDB" id="2154579at2759"/>
<keyword evidence="3" id="KW-1185">Reference proteome</keyword>
<evidence type="ECO:0000313" key="3">
    <source>
        <dbReference type="Proteomes" id="UP000193642"/>
    </source>
</evidence>